<sequence length="33" mass="3731">MMEKLLKIINGRIKSLTSHKGYTIISLLGDHYG</sequence>
<accession>A0A2X1SSG8</accession>
<evidence type="ECO:0000313" key="2">
    <source>
        <dbReference type="Proteomes" id="UP000251942"/>
    </source>
</evidence>
<dbReference type="EMBL" id="UASS01000032">
    <property type="protein sequence ID" value="SPX62013.1"/>
    <property type="molecule type" value="Genomic_DNA"/>
</dbReference>
<gene>
    <name evidence="1" type="ORF">NCTC12022_02770</name>
</gene>
<dbReference type="AlphaFoldDB" id="A0A2X1SSG8"/>
<dbReference type="Proteomes" id="UP000251942">
    <property type="component" value="Unassembled WGS sequence"/>
</dbReference>
<evidence type="ECO:0000313" key="1">
    <source>
        <dbReference type="EMBL" id="SPX62013.1"/>
    </source>
</evidence>
<name>A0A2X1SSG8_9GAMM</name>
<proteinExistence type="predicted"/>
<reference evidence="1 2" key="1">
    <citation type="submission" date="2018-06" db="EMBL/GenBank/DDBJ databases">
        <authorList>
            <consortium name="Pathogen Informatics"/>
            <person name="Doyle S."/>
        </authorList>
    </citation>
    <scope>NUCLEOTIDE SEQUENCE [LARGE SCALE GENOMIC DNA]</scope>
    <source>
        <strain evidence="1 2">NCTC12022</strain>
    </source>
</reference>
<protein>
    <submittedName>
        <fullName evidence="1">Uncharacterized protein</fullName>
    </submittedName>
</protein>
<organism evidence="1 2">
    <name type="scientific">Legionella feeleii</name>
    <dbReference type="NCBI Taxonomy" id="453"/>
    <lineage>
        <taxon>Bacteria</taxon>
        <taxon>Pseudomonadati</taxon>
        <taxon>Pseudomonadota</taxon>
        <taxon>Gammaproteobacteria</taxon>
        <taxon>Legionellales</taxon>
        <taxon>Legionellaceae</taxon>
        <taxon>Legionella</taxon>
    </lineage>
</organism>